<feature type="non-terminal residue" evidence="1">
    <location>
        <position position="82"/>
    </location>
</feature>
<reference evidence="1" key="1">
    <citation type="journal article" date="2014" name="Front. Microbiol.">
        <title>High frequency of phylogenetically diverse reductive dehalogenase-homologous genes in deep subseafloor sedimentary metagenomes.</title>
        <authorList>
            <person name="Kawai M."/>
            <person name="Futagami T."/>
            <person name="Toyoda A."/>
            <person name="Takaki Y."/>
            <person name="Nishi S."/>
            <person name="Hori S."/>
            <person name="Arai W."/>
            <person name="Tsubouchi T."/>
            <person name="Morono Y."/>
            <person name="Uchiyama I."/>
            <person name="Ito T."/>
            <person name="Fujiyama A."/>
            <person name="Inagaki F."/>
            <person name="Takami H."/>
        </authorList>
    </citation>
    <scope>NUCLEOTIDE SEQUENCE</scope>
    <source>
        <strain evidence="1">Expedition CK06-06</strain>
    </source>
</reference>
<evidence type="ECO:0000313" key="1">
    <source>
        <dbReference type="EMBL" id="GAG21333.1"/>
    </source>
</evidence>
<dbReference type="SUPFAM" id="SSF50998">
    <property type="entry name" value="Quinoprotein alcohol dehydrogenase-like"/>
    <property type="match status" value="1"/>
</dbReference>
<organism evidence="1">
    <name type="scientific">marine sediment metagenome</name>
    <dbReference type="NCBI Taxonomy" id="412755"/>
    <lineage>
        <taxon>unclassified sequences</taxon>
        <taxon>metagenomes</taxon>
        <taxon>ecological metagenomes</taxon>
    </lineage>
</organism>
<proteinExistence type="predicted"/>
<dbReference type="AlphaFoldDB" id="X0W9Q7"/>
<dbReference type="InterPro" id="IPR011047">
    <property type="entry name" value="Quinoprotein_ADH-like_sf"/>
</dbReference>
<protein>
    <submittedName>
        <fullName evidence="1">Uncharacterized protein</fullName>
    </submittedName>
</protein>
<sequence>MPRYDNNNTGFVNRELKLPLNLKWEFRTSAVVKANLVGNSYFIVAGDLAGNLYLLNSISGKKLSKKRIKGEFVAPPVLVDSL</sequence>
<comment type="caution">
    <text evidence="1">The sequence shown here is derived from an EMBL/GenBank/DDBJ whole genome shotgun (WGS) entry which is preliminary data.</text>
</comment>
<name>X0W9Q7_9ZZZZ</name>
<accession>X0W9Q7</accession>
<dbReference type="EMBL" id="BARS01033037">
    <property type="protein sequence ID" value="GAG21333.1"/>
    <property type="molecule type" value="Genomic_DNA"/>
</dbReference>
<gene>
    <name evidence="1" type="ORF">S01H1_51208</name>
</gene>